<organism evidence="2 3">
    <name type="scientific">Aquimarina hainanensis</name>
    <dbReference type="NCBI Taxonomy" id="1578017"/>
    <lineage>
        <taxon>Bacteria</taxon>
        <taxon>Pseudomonadati</taxon>
        <taxon>Bacteroidota</taxon>
        <taxon>Flavobacteriia</taxon>
        <taxon>Flavobacteriales</taxon>
        <taxon>Flavobacteriaceae</taxon>
        <taxon>Aquimarina</taxon>
    </lineage>
</organism>
<comment type="caution">
    <text evidence="2">The sequence shown here is derived from an EMBL/GenBank/DDBJ whole genome shotgun (WGS) entry which is preliminary data.</text>
</comment>
<dbReference type="SUPFAM" id="SSF49344">
    <property type="entry name" value="CBD9-like"/>
    <property type="match status" value="1"/>
</dbReference>
<evidence type="ECO:0000259" key="1">
    <source>
        <dbReference type="Pfam" id="PF19313"/>
    </source>
</evidence>
<dbReference type="CDD" id="cd09618">
    <property type="entry name" value="CBM9_like_2"/>
    <property type="match status" value="1"/>
</dbReference>
<accession>A0ABW5NBU2</accession>
<keyword evidence="3" id="KW-1185">Reference proteome</keyword>
<dbReference type="RefSeq" id="WP_176030109.1">
    <property type="nucleotide sequence ID" value="NZ_JBHSJV010000001.1"/>
</dbReference>
<proteinExistence type="predicted"/>
<evidence type="ECO:0000313" key="2">
    <source>
        <dbReference type="EMBL" id="MFD2592915.1"/>
    </source>
</evidence>
<name>A0ABW5NBU2_9FLAO</name>
<feature type="domain" description="DUF5916" evidence="1">
    <location>
        <begin position="235"/>
        <end position="810"/>
    </location>
</feature>
<dbReference type="Pfam" id="PF19313">
    <property type="entry name" value="DUF5916"/>
    <property type="match status" value="1"/>
</dbReference>
<dbReference type="InterPro" id="IPR045670">
    <property type="entry name" value="DUF5916"/>
</dbReference>
<protein>
    <submittedName>
        <fullName evidence="2">DUF5916 domain-containing protein</fullName>
    </submittedName>
</protein>
<dbReference type="EMBL" id="JBHULX010000039">
    <property type="protein sequence ID" value="MFD2592915.1"/>
    <property type="molecule type" value="Genomic_DNA"/>
</dbReference>
<evidence type="ECO:0000313" key="3">
    <source>
        <dbReference type="Proteomes" id="UP001597459"/>
    </source>
</evidence>
<gene>
    <name evidence="2" type="ORF">ACFSTE_18905</name>
</gene>
<reference evidence="3" key="1">
    <citation type="journal article" date="2019" name="Int. J. Syst. Evol. Microbiol.">
        <title>The Global Catalogue of Microorganisms (GCM) 10K type strain sequencing project: providing services to taxonomists for standard genome sequencing and annotation.</title>
        <authorList>
            <consortium name="The Broad Institute Genomics Platform"/>
            <consortium name="The Broad Institute Genome Sequencing Center for Infectious Disease"/>
            <person name="Wu L."/>
            <person name="Ma J."/>
        </authorList>
    </citation>
    <scope>NUCLEOTIDE SEQUENCE [LARGE SCALE GENOMIC DNA]</scope>
    <source>
        <strain evidence="3">KCTC 42423</strain>
    </source>
</reference>
<dbReference type="Gene3D" id="2.60.40.1190">
    <property type="match status" value="1"/>
</dbReference>
<sequence length="814" mass="94040">MGLIPVNNVQYKNKWVFLFCVFSLWLKGYTQKEIQIHFTEAPVKVDGVLDKDEWEPYMIDGYFIQNRPDNGEKSKRRTKIGVQYDNTYIYVAAKLFVESKEEINAQLTARDNTGNTDFFGIQMDPFGRAREGYDFTVTAAGVQSDEKLSEFSSYRNFNVIWKSNVMQYDTYWTVEMRIPFNSIRFSKDDMSNFRINFQRFSSKLNESSYWNHIDANIDGFLNQFGKLTGIKKVHPPLNLSLFPFVSSLTERRGSSGTKTSFTGGLDMKYVHNNAYTLDVSMIPDFSQAQSDDQVFNLSPFEVRFNENRQFFIEGTEIFDKGGYIYTRRIGGTPIDKNNLDTKENEEIISNPLTANILNLVKVTGKSSGGLSVGVLNGVTAESEAEIRDTITNTIRKETTNPLTNYTSVVLDQALRNNGSVTLVNNSVLRNGVTYDANLSALLYRWYNKNRTYSMYFKKAVSQQYFSDEKNVFGHQYFGRFSKVSGKWTGNISLNMYDDDFDINDFGFLARNNQLQFQGNLQYTNPSPKKTFANYQVGATHRQRYYYSLMENELATYRLYGNARFKKNNHVIYTSSTYGKKRKDFYEPRKEGYYFVRPAFAESFFEYQTNRNKNISFAGYIVGVKFLNNAIYKNAIHSGYGIRARLGQHFSAYLAQNYSYNPGNAGYIDTEEDTVIFGERSTKELTNRLHLNYAVNAKVNINARLRHYWFQADYRNQYSLTKRGELQKNDLDINVDSYDKNFNAFTIDVLARWQFAPASEISLGYKMGTNRTDKAVGSSYTENFDSVLSTDSNHSFTMKLTYFLDTSLFKKRGRK</sequence>
<dbReference type="Proteomes" id="UP001597459">
    <property type="component" value="Unassembled WGS sequence"/>
</dbReference>